<keyword evidence="3 8" id="KW-0812">Transmembrane</keyword>
<dbReference type="InterPro" id="IPR039163">
    <property type="entry name" value="EMC7"/>
</dbReference>
<feature type="region of interest" description="Disordered" evidence="7">
    <location>
        <begin position="81"/>
        <end position="105"/>
    </location>
</feature>
<dbReference type="OrthoDB" id="336240at2759"/>
<feature type="transmembrane region" description="Helical" evidence="8">
    <location>
        <begin position="32"/>
        <end position="51"/>
    </location>
</feature>
<protein>
    <recommendedName>
        <fullName evidence="9">ER membrane protein complex subunit 7 beta-sandwich domain-containing protein</fullName>
    </recommendedName>
</protein>
<evidence type="ECO:0000256" key="6">
    <source>
        <dbReference type="ARBA" id="ARBA00023136"/>
    </source>
</evidence>
<comment type="caution">
    <text evidence="10">The sequence shown here is derived from an EMBL/GenBank/DDBJ whole genome shotgun (WGS) entry which is preliminary data.</text>
</comment>
<evidence type="ECO:0000313" key="11">
    <source>
        <dbReference type="Proteomes" id="UP000580250"/>
    </source>
</evidence>
<evidence type="ECO:0000256" key="4">
    <source>
        <dbReference type="ARBA" id="ARBA00022729"/>
    </source>
</evidence>
<keyword evidence="5 8" id="KW-1133">Transmembrane helix</keyword>
<sequence>MPYPVKMTALHPTQYFRKREEWRVTDVLMNPMIIMLIAAFLLMVITPKLAAQDPQMQKDMQNLQLPKMDMPDMADMLANMFGSSSGKKGNTRKAIASQNTKRTTR</sequence>
<dbReference type="PANTHER" id="PTHR13605">
    <property type="entry name" value="ER MEMBRANE PROTEIN COMPLEX SUBUNIT 7"/>
    <property type="match status" value="1"/>
</dbReference>
<gene>
    <name evidence="10" type="ORF">MENT_LOCUS27122</name>
</gene>
<evidence type="ECO:0000256" key="7">
    <source>
        <dbReference type="SAM" id="MobiDB-lite"/>
    </source>
</evidence>
<feature type="domain" description="ER membrane protein complex subunit 7 beta-sandwich" evidence="9">
    <location>
        <begin position="2"/>
        <end position="35"/>
    </location>
</feature>
<feature type="compositionally biased region" description="Polar residues" evidence="7">
    <location>
        <begin position="96"/>
        <end position="105"/>
    </location>
</feature>
<dbReference type="InterPro" id="IPR019008">
    <property type="entry name" value="Beta_sandwich_EMC7"/>
</dbReference>
<dbReference type="Proteomes" id="UP000580250">
    <property type="component" value="Unassembled WGS sequence"/>
</dbReference>
<evidence type="ECO:0000259" key="9">
    <source>
        <dbReference type="Pfam" id="PF09430"/>
    </source>
</evidence>
<dbReference type="GO" id="GO:0072546">
    <property type="term" value="C:EMC complex"/>
    <property type="evidence" value="ECO:0007669"/>
    <property type="project" value="TreeGrafter"/>
</dbReference>
<dbReference type="Pfam" id="PF09430">
    <property type="entry name" value="EMC7_beta-sandw"/>
    <property type="match status" value="1"/>
</dbReference>
<evidence type="ECO:0000256" key="3">
    <source>
        <dbReference type="ARBA" id="ARBA00022692"/>
    </source>
</evidence>
<keyword evidence="4" id="KW-0732">Signal</keyword>
<organism evidence="10 11">
    <name type="scientific">Meloidogyne enterolobii</name>
    <name type="common">Root-knot nematode worm</name>
    <name type="synonym">Meloidogyne mayaguensis</name>
    <dbReference type="NCBI Taxonomy" id="390850"/>
    <lineage>
        <taxon>Eukaryota</taxon>
        <taxon>Metazoa</taxon>
        <taxon>Ecdysozoa</taxon>
        <taxon>Nematoda</taxon>
        <taxon>Chromadorea</taxon>
        <taxon>Rhabditida</taxon>
        <taxon>Tylenchina</taxon>
        <taxon>Tylenchomorpha</taxon>
        <taxon>Tylenchoidea</taxon>
        <taxon>Meloidogynidae</taxon>
        <taxon>Meloidogyninae</taxon>
        <taxon>Meloidogyne</taxon>
    </lineage>
</organism>
<evidence type="ECO:0000256" key="8">
    <source>
        <dbReference type="SAM" id="Phobius"/>
    </source>
</evidence>
<keyword evidence="6 8" id="KW-0472">Membrane</keyword>
<reference evidence="10 11" key="1">
    <citation type="submission" date="2020-08" db="EMBL/GenBank/DDBJ databases">
        <authorList>
            <person name="Koutsovoulos G."/>
            <person name="Danchin GJ E."/>
        </authorList>
    </citation>
    <scope>NUCLEOTIDE SEQUENCE [LARGE SCALE GENOMIC DNA]</scope>
</reference>
<comment type="subcellular location">
    <subcellularLocation>
        <location evidence="1">Membrane</location>
        <topology evidence="1">Single-pass membrane protein</topology>
    </subcellularLocation>
</comment>
<dbReference type="PANTHER" id="PTHR13605:SF4">
    <property type="entry name" value="ER MEMBRANE PROTEIN COMPLEX SUBUNIT 7"/>
    <property type="match status" value="1"/>
</dbReference>
<evidence type="ECO:0000256" key="2">
    <source>
        <dbReference type="ARBA" id="ARBA00008880"/>
    </source>
</evidence>
<evidence type="ECO:0000256" key="5">
    <source>
        <dbReference type="ARBA" id="ARBA00022989"/>
    </source>
</evidence>
<dbReference type="AlphaFoldDB" id="A0A6V7VKG9"/>
<accession>A0A6V7VKG9</accession>
<proteinExistence type="inferred from homology"/>
<dbReference type="EMBL" id="CAJEWN010000253">
    <property type="protein sequence ID" value="CAD2175399.1"/>
    <property type="molecule type" value="Genomic_DNA"/>
</dbReference>
<evidence type="ECO:0000256" key="1">
    <source>
        <dbReference type="ARBA" id="ARBA00004167"/>
    </source>
</evidence>
<name>A0A6V7VKG9_MELEN</name>
<comment type="similarity">
    <text evidence="2">Belongs to the EMC7 family.</text>
</comment>
<evidence type="ECO:0000313" key="10">
    <source>
        <dbReference type="EMBL" id="CAD2175399.1"/>
    </source>
</evidence>